<gene>
    <name evidence="1" type="ORF">LJ656_16675</name>
</gene>
<evidence type="ECO:0000313" key="1">
    <source>
        <dbReference type="EMBL" id="MCC8394234.1"/>
    </source>
</evidence>
<reference evidence="1 2" key="1">
    <citation type="submission" date="2021-11" db="EMBL/GenBank/DDBJ databases">
        <authorList>
            <person name="Oh E.-T."/>
            <person name="Kim S.-B."/>
        </authorList>
    </citation>
    <scope>NUCLEOTIDE SEQUENCE [LARGE SCALE GENOMIC DNA]</scope>
    <source>
        <strain evidence="1 2">MMS20-SJTR3</strain>
    </source>
</reference>
<dbReference type="RefSeq" id="WP_230510497.1">
    <property type="nucleotide sequence ID" value="NZ_JAJITD010000007.1"/>
</dbReference>
<name>A0ABS8JWH8_9BURK</name>
<evidence type="ECO:0000313" key="2">
    <source>
        <dbReference type="Proteomes" id="UP001431019"/>
    </source>
</evidence>
<proteinExistence type="predicted"/>
<comment type="caution">
    <text evidence="1">The sequence shown here is derived from an EMBL/GenBank/DDBJ whole genome shotgun (WGS) entry which is preliminary data.</text>
</comment>
<organism evidence="1 2">
    <name type="scientific">Paraburkholderia sejongensis</name>
    <dbReference type="NCBI Taxonomy" id="2886946"/>
    <lineage>
        <taxon>Bacteria</taxon>
        <taxon>Pseudomonadati</taxon>
        <taxon>Pseudomonadota</taxon>
        <taxon>Betaproteobacteria</taxon>
        <taxon>Burkholderiales</taxon>
        <taxon>Burkholderiaceae</taxon>
        <taxon>Paraburkholderia</taxon>
    </lineage>
</organism>
<accession>A0ABS8JWH8</accession>
<dbReference type="Proteomes" id="UP001431019">
    <property type="component" value="Unassembled WGS sequence"/>
</dbReference>
<dbReference type="EMBL" id="JAJITD010000007">
    <property type="protein sequence ID" value="MCC8394234.1"/>
    <property type="molecule type" value="Genomic_DNA"/>
</dbReference>
<keyword evidence="2" id="KW-1185">Reference proteome</keyword>
<protein>
    <submittedName>
        <fullName evidence="1">Uncharacterized protein</fullName>
    </submittedName>
</protein>
<sequence>MTPSKIEKEQDVELLSSKAAAEWLNEALPGESVGYWQRWLTNNRSQTRRVPYRIPFQTVVGFKAAHYDVDELARFVEFEKQRQLGSVTLTGRAAEVMRAYGIGEKGGSTTGRKLKVSGIHPQVDEAGKPYVQLITDDPLMVYRIEVAEAVAVLEELSAAVDACKRATA</sequence>